<reference evidence="8 9" key="1">
    <citation type="submission" date="2020-10" db="EMBL/GenBank/DDBJ databases">
        <title>Trueperella pecoris sp. nov. isolated from bovine and porcine specimens.</title>
        <authorList>
            <person name="Schoenecker L."/>
            <person name="Schnydrig P."/>
            <person name="Brodard I."/>
            <person name="Thomann A."/>
            <person name="Hemphill A."/>
            <person name="Rodriguez-Campos S."/>
            <person name="Perreten V."/>
            <person name="Jores J."/>
            <person name="Kittl S."/>
        </authorList>
    </citation>
    <scope>NUCLEOTIDE SEQUENCE [LARGE SCALE GENOMIC DNA]</scope>
    <source>
        <strain evidence="8 9">19OD0592</strain>
    </source>
</reference>
<dbReference type="PANTHER" id="PTHR43678">
    <property type="entry name" value="PUTATIVE (AFU_ORTHOLOGUE AFUA_2G00640)-RELATED"/>
    <property type="match status" value="1"/>
</dbReference>
<dbReference type="RefSeq" id="WP_197552665.1">
    <property type="nucleotide sequence ID" value="NZ_CP063212.1"/>
</dbReference>
<dbReference type="PRINTS" id="PR00738">
    <property type="entry name" value="GLHYDRLASE20"/>
</dbReference>
<feature type="domain" description="Beta-hexosaminidase bacterial type N-terminal" evidence="7">
    <location>
        <begin position="7"/>
        <end position="136"/>
    </location>
</feature>
<dbReference type="PANTHER" id="PTHR43678:SF1">
    <property type="entry name" value="BETA-N-ACETYLHEXOSAMINIDASE"/>
    <property type="match status" value="1"/>
</dbReference>
<dbReference type="AlphaFoldDB" id="A0A7M1R058"/>
<organism evidence="8 9">
    <name type="scientific">Trueperella pecoris</name>
    <dbReference type="NCBI Taxonomy" id="2733571"/>
    <lineage>
        <taxon>Bacteria</taxon>
        <taxon>Bacillati</taxon>
        <taxon>Actinomycetota</taxon>
        <taxon>Actinomycetes</taxon>
        <taxon>Actinomycetales</taxon>
        <taxon>Actinomycetaceae</taxon>
        <taxon>Trueperella</taxon>
    </lineage>
</organism>
<dbReference type="InterPro" id="IPR017853">
    <property type="entry name" value="GH"/>
</dbReference>
<dbReference type="Pfam" id="PF00728">
    <property type="entry name" value="Glyco_hydro_20"/>
    <property type="match status" value="1"/>
</dbReference>
<evidence type="ECO:0000313" key="8">
    <source>
        <dbReference type="EMBL" id="QOR47461.1"/>
    </source>
</evidence>
<dbReference type="SUPFAM" id="SSF55545">
    <property type="entry name" value="beta-N-acetylhexosaminidase-like domain"/>
    <property type="match status" value="1"/>
</dbReference>
<evidence type="ECO:0000256" key="3">
    <source>
        <dbReference type="ARBA" id="ARBA00023295"/>
    </source>
</evidence>
<dbReference type="Pfam" id="PF02838">
    <property type="entry name" value="Glyco_hydro_20b"/>
    <property type="match status" value="1"/>
</dbReference>
<sequence length="554" mass="58899">MISWAAIPQPRSFTPAGGRLLLADVTVVGGSGCEREAERLRAELRELGLTTPSGDVSSEGVATPSGSAPAGSGGTIISLKLDPGLDTIPGTIDAERAEIVVTMDGVRIRAVAGAGLFRATRQILHNVRARGYVPCGVAWVAPAVAERGLHLDAARKFFPAHWIKDELRRAADVGVNAFQWHFSENEGFRLENPGHPEVMSAHVITRAEAAEIIELARDLHISVIPSLDMPGHLRKALAEHPDLQLPAAQRPADAEPLAIPDTGHALNIAEPAAMEFAHALINDMADVFAGCHAWNLGGDEFVDFAHIDAYPGLGRAARERFGPDATGFDLLTAAVNEIADDVAARGFEPRVWNDGMFRARHVRLDPRVKVTWWTNWHAEMVPVNVALGEGHGVVNFNDALFYYVLGENAGYRYPTAARVWEADWHPGLFPSLPGGHRQEILAGELAGAHAGAHAEARAGAAATASGRADIGERADGTAVGGEASRSGYPAQLVGAYFSVWADKPQAQSAREVSDGIRPGLRALAERSFNAGSKLTLDEFCELDAAIGVPGPAVS</sequence>
<keyword evidence="3" id="KW-0326">Glycosidase</keyword>
<dbReference type="GO" id="GO:0004563">
    <property type="term" value="F:beta-N-acetylhexosaminidase activity"/>
    <property type="evidence" value="ECO:0007669"/>
    <property type="project" value="InterPro"/>
</dbReference>
<feature type="active site" description="Proton donor" evidence="4">
    <location>
        <position position="300"/>
    </location>
</feature>
<dbReference type="InterPro" id="IPR015882">
    <property type="entry name" value="HEX_bac_N"/>
</dbReference>
<dbReference type="InterPro" id="IPR029018">
    <property type="entry name" value="Hex-like_dom2"/>
</dbReference>
<feature type="domain" description="Glycoside hydrolase family 20 catalytic" evidence="6">
    <location>
        <begin position="147"/>
        <end position="408"/>
    </location>
</feature>
<evidence type="ECO:0000259" key="6">
    <source>
        <dbReference type="Pfam" id="PF00728"/>
    </source>
</evidence>
<feature type="region of interest" description="Disordered" evidence="5">
    <location>
        <begin position="463"/>
        <end position="483"/>
    </location>
</feature>
<dbReference type="EMBL" id="CP063212">
    <property type="protein sequence ID" value="QOR47461.1"/>
    <property type="molecule type" value="Genomic_DNA"/>
</dbReference>
<dbReference type="InterPro" id="IPR025705">
    <property type="entry name" value="Beta_hexosaminidase_sua/sub"/>
</dbReference>
<evidence type="ECO:0000256" key="2">
    <source>
        <dbReference type="ARBA" id="ARBA00022801"/>
    </source>
</evidence>
<evidence type="ECO:0000256" key="5">
    <source>
        <dbReference type="SAM" id="MobiDB-lite"/>
    </source>
</evidence>
<proteinExistence type="inferred from homology"/>
<evidence type="ECO:0000259" key="7">
    <source>
        <dbReference type="Pfam" id="PF02838"/>
    </source>
</evidence>
<accession>A0A7M1R058</accession>
<comment type="similarity">
    <text evidence="1">Belongs to the glycosyl hydrolase 20 family.</text>
</comment>
<dbReference type="InterPro" id="IPR052764">
    <property type="entry name" value="GH20_Enzymes"/>
</dbReference>
<dbReference type="Gene3D" id="3.30.379.10">
    <property type="entry name" value="Chitobiase/beta-hexosaminidase domain 2-like"/>
    <property type="match status" value="1"/>
</dbReference>
<name>A0A7M1R058_9ACTO</name>
<protein>
    <submittedName>
        <fullName evidence="8">Family 20 glycosylhydrolase</fullName>
    </submittedName>
</protein>
<evidence type="ECO:0000256" key="1">
    <source>
        <dbReference type="ARBA" id="ARBA00006285"/>
    </source>
</evidence>
<dbReference type="Proteomes" id="UP000594961">
    <property type="component" value="Chromosome"/>
</dbReference>
<evidence type="ECO:0000256" key="4">
    <source>
        <dbReference type="PIRSR" id="PIRSR625705-1"/>
    </source>
</evidence>
<dbReference type="Gene3D" id="3.20.20.80">
    <property type="entry name" value="Glycosidases"/>
    <property type="match status" value="1"/>
</dbReference>
<evidence type="ECO:0000313" key="9">
    <source>
        <dbReference type="Proteomes" id="UP000594961"/>
    </source>
</evidence>
<gene>
    <name evidence="8" type="ORF">INS90_09470</name>
</gene>
<dbReference type="InterPro" id="IPR015883">
    <property type="entry name" value="Glyco_hydro_20_cat"/>
</dbReference>
<dbReference type="SUPFAM" id="SSF51445">
    <property type="entry name" value="(Trans)glycosidases"/>
    <property type="match status" value="1"/>
</dbReference>
<feature type="region of interest" description="Disordered" evidence="5">
    <location>
        <begin position="50"/>
        <end position="71"/>
    </location>
</feature>
<keyword evidence="2 8" id="KW-0378">Hydrolase</keyword>
<dbReference type="GO" id="GO:0005975">
    <property type="term" value="P:carbohydrate metabolic process"/>
    <property type="evidence" value="ECO:0007669"/>
    <property type="project" value="InterPro"/>
</dbReference>